<organism evidence="2 3">
    <name type="scientific">Halanaerobium kushneri</name>
    <dbReference type="NCBI Taxonomy" id="56779"/>
    <lineage>
        <taxon>Bacteria</taxon>
        <taxon>Bacillati</taxon>
        <taxon>Bacillota</taxon>
        <taxon>Clostridia</taxon>
        <taxon>Halanaerobiales</taxon>
        <taxon>Halanaerobiaceae</taxon>
        <taxon>Halanaerobium</taxon>
    </lineage>
</organism>
<dbReference type="Proteomes" id="UP000185669">
    <property type="component" value="Unassembled WGS sequence"/>
</dbReference>
<dbReference type="AlphaFoldDB" id="A0A1N7BL37"/>
<gene>
    <name evidence="2" type="ORF">SAMN05421834_13218</name>
</gene>
<dbReference type="STRING" id="56779.SAMN05421834_13218"/>
<evidence type="ECO:0000313" key="3">
    <source>
        <dbReference type="Proteomes" id="UP000185669"/>
    </source>
</evidence>
<evidence type="ECO:0000313" key="2">
    <source>
        <dbReference type="EMBL" id="SIR51913.1"/>
    </source>
</evidence>
<dbReference type="Gene3D" id="3.40.50.2000">
    <property type="entry name" value="Glycogen Phosphorylase B"/>
    <property type="match status" value="2"/>
</dbReference>
<evidence type="ECO:0000259" key="1">
    <source>
        <dbReference type="Pfam" id="PF00534"/>
    </source>
</evidence>
<sequence length="331" mass="38141">MEIVQICNGDIPPRKYGGTQRVVAWLTKGLLELGHKVTLLIDGKTSIEHENLRVIKLPKSIKKILKKSGENGVYKYLPEDYDIVHFHYNPSEEPEFPYVITFHWLGKSRDKFDDEILENTIFVSNKHALNNNRFTYIHHGVDPLEFDFKEKKSDRFLFLSKVSYPPKNVKLAIKLAKDMKFNLDIAGGWRFSISRYLKFHGMVGGTKKYNLLSRSKAMIFPTLCEEPFGLVTIEALASGTPVITSENGAMPEIIKNGINGFRCTNYQDYKKAVNKISKINPVDCRKIVEEKFNYLLMAKNYLEQYESVLSNNGLKKNIGGKNRNEYQKNFR</sequence>
<keyword evidence="2" id="KW-0808">Transferase</keyword>
<dbReference type="GO" id="GO:0016757">
    <property type="term" value="F:glycosyltransferase activity"/>
    <property type="evidence" value="ECO:0007669"/>
    <property type="project" value="InterPro"/>
</dbReference>
<dbReference type="Pfam" id="PF00534">
    <property type="entry name" value="Glycos_transf_1"/>
    <property type="match status" value="1"/>
</dbReference>
<dbReference type="PANTHER" id="PTHR12526:SF595">
    <property type="entry name" value="BLL5217 PROTEIN"/>
    <property type="match status" value="1"/>
</dbReference>
<dbReference type="EMBL" id="FTNC01000032">
    <property type="protein sequence ID" value="SIR51913.1"/>
    <property type="molecule type" value="Genomic_DNA"/>
</dbReference>
<name>A0A1N7BL37_9FIRM</name>
<keyword evidence="3" id="KW-1185">Reference proteome</keyword>
<dbReference type="SUPFAM" id="SSF53756">
    <property type="entry name" value="UDP-Glycosyltransferase/glycogen phosphorylase"/>
    <property type="match status" value="1"/>
</dbReference>
<dbReference type="RefSeq" id="WP_076546070.1">
    <property type="nucleotide sequence ID" value="NZ_FTNC01000032.1"/>
</dbReference>
<proteinExistence type="predicted"/>
<dbReference type="PANTHER" id="PTHR12526">
    <property type="entry name" value="GLYCOSYLTRANSFERASE"/>
    <property type="match status" value="1"/>
</dbReference>
<accession>A0A1N7BL37</accession>
<dbReference type="InterPro" id="IPR001296">
    <property type="entry name" value="Glyco_trans_1"/>
</dbReference>
<feature type="domain" description="Glycosyl transferase family 1" evidence="1">
    <location>
        <begin position="149"/>
        <end position="279"/>
    </location>
</feature>
<protein>
    <submittedName>
        <fullName evidence="2">Glycosyltransferase involved in cell wall bisynthesis</fullName>
    </submittedName>
</protein>
<dbReference type="OrthoDB" id="9795068at2"/>
<reference evidence="3" key="1">
    <citation type="submission" date="2017-01" db="EMBL/GenBank/DDBJ databases">
        <authorList>
            <person name="Varghese N."/>
            <person name="Submissions S."/>
        </authorList>
    </citation>
    <scope>NUCLEOTIDE SEQUENCE [LARGE SCALE GENOMIC DNA]</scope>
    <source>
        <strain evidence="3">ATCC 700103</strain>
    </source>
</reference>